<dbReference type="Pfam" id="PF00700">
    <property type="entry name" value="Flagellin_C"/>
    <property type="match status" value="1"/>
</dbReference>
<dbReference type="Gene3D" id="1.20.1330.10">
    <property type="entry name" value="f41 fragment of flagellin, N-terminal domain"/>
    <property type="match status" value="1"/>
</dbReference>
<dbReference type="NCBIfam" id="TIGR02550">
    <property type="entry name" value="flagell_flgL"/>
    <property type="match status" value="1"/>
</dbReference>
<evidence type="ECO:0000259" key="4">
    <source>
        <dbReference type="Pfam" id="PF00669"/>
    </source>
</evidence>
<sequence>MIARVTHQTVQRQTLANLQGNLAAMGDLQAQMSSGKKIVVPSDDPAGASDMLRLRSEQRSITQQARNASDGDSWLTTVDSALASSLAALRRARDLTVQGGNGALGTVSRDALATELEGVRDTLLDQANSTYVGRSVFAGTSNAGQAFGPGYAFTGSTTPSPVERRIGASTTVRVDSDGAKVFGTGDASVFALLDEVAATLRSGGDPAAHLAAIDSRMEAMLTEVSSVGARHAQVIAATSDLKSQELTVKSQLSGIEDIDLAEVILELQMQEVAYNGALGAASKVLQPSLMDFLR</sequence>
<evidence type="ECO:0000259" key="5">
    <source>
        <dbReference type="Pfam" id="PF00700"/>
    </source>
</evidence>
<keyword evidence="6" id="KW-0282">Flagellum</keyword>
<dbReference type="Proteomes" id="UP000678317">
    <property type="component" value="Unassembled WGS sequence"/>
</dbReference>
<dbReference type="EMBL" id="JAGFBM010000004">
    <property type="protein sequence ID" value="MBO3084951.1"/>
    <property type="molecule type" value="Genomic_DNA"/>
</dbReference>
<dbReference type="InterPro" id="IPR001029">
    <property type="entry name" value="Flagellin_N"/>
</dbReference>
<evidence type="ECO:0000313" key="6">
    <source>
        <dbReference type="EMBL" id="MBO3084951.1"/>
    </source>
</evidence>
<keyword evidence="6" id="KW-0966">Cell projection</keyword>
<accession>A0ABS3SJ32</accession>
<dbReference type="Pfam" id="PF00669">
    <property type="entry name" value="Flagellin_N"/>
    <property type="match status" value="1"/>
</dbReference>
<organism evidence="6 7">
    <name type="scientific">Cellulomonas fengjieae</name>
    <dbReference type="NCBI Taxonomy" id="2819978"/>
    <lineage>
        <taxon>Bacteria</taxon>
        <taxon>Bacillati</taxon>
        <taxon>Actinomycetota</taxon>
        <taxon>Actinomycetes</taxon>
        <taxon>Micrococcales</taxon>
        <taxon>Cellulomonadaceae</taxon>
        <taxon>Cellulomonas</taxon>
    </lineage>
</organism>
<evidence type="ECO:0000256" key="3">
    <source>
        <dbReference type="ARBA" id="ARBA00023143"/>
    </source>
</evidence>
<dbReference type="PANTHER" id="PTHR42792:SF1">
    <property type="entry name" value="FLAGELLAR HOOK-ASSOCIATED PROTEIN 3"/>
    <property type="match status" value="1"/>
</dbReference>
<feature type="domain" description="Flagellin C-terminal" evidence="5">
    <location>
        <begin position="210"/>
        <end position="280"/>
    </location>
</feature>
<protein>
    <submittedName>
        <fullName evidence="6">Flagellar hook-associated protein FlgL</fullName>
    </submittedName>
</protein>
<keyword evidence="7" id="KW-1185">Reference proteome</keyword>
<gene>
    <name evidence="6" type="primary">flgL</name>
    <name evidence="6" type="ORF">J4035_09890</name>
</gene>
<dbReference type="InterPro" id="IPR001492">
    <property type="entry name" value="Flagellin"/>
</dbReference>
<dbReference type="PANTHER" id="PTHR42792">
    <property type="entry name" value="FLAGELLIN"/>
    <property type="match status" value="1"/>
</dbReference>
<feature type="domain" description="Flagellin N-terminal" evidence="4">
    <location>
        <begin position="6"/>
        <end position="140"/>
    </location>
</feature>
<dbReference type="InterPro" id="IPR046358">
    <property type="entry name" value="Flagellin_C"/>
</dbReference>
<evidence type="ECO:0000313" key="7">
    <source>
        <dbReference type="Proteomes" id="UP000678317"/>
    </source>
</evidence>
<keyword evidence="3" id="KW-0975">Bacterial flagellum</keyword>
<dbReference type="InterPro" id="IPR013384">
    <property type="entry name" value="Flagell_FlgL"/>
</dbReference>
<dbReference type="SUPFAM" id="SSF64518">
    <property type="entry name" value="Phase 1 flagellin"/>
    <property type="match status" value="1"/>
</dbReference>
<comment type="caution">
    <text evidence="6">The sequence shown here is derived from an EMBL/GenBank/DDBJ whole genome shotgun (WGS) entry which is preliminary data.</text>
</comment>
<reference evidence="6 7" key="1">
    <citation type="submission" date="2021-03" db="EMBL/GenBank/DDBJ databases">
        <title>novel species in genus Cellulomonas.</title>
        <authorList>
            <person name="Zhang G."/>
        </authorList>
    </citation>
    <scope>NUCLEOTIDE SEQUENCE [LARGE SCALE GENOMIC DNA]</scope>
    <source>
        <strain evidence="7">zg-ZUI188</strain>
    </source>
</reference>
<proteinExistence type="inferred from homology"/>
<comment type="similarity">
    <text evidence="2">Belongs to the bacterial flagellin family.</text>
</comment>
<evidence type="ECO:0000256" key="2">
    <source>
        <dbReference type="ARBA" id="ARBA00005709"/>
    </source>
</evidence>
<name>A0ABS3SJ32_9CELL</name>
<evidence type="ECO:0000256" key="1">
    <source>
        <dbReference type="ARBA" id="ARBA00004365"/>
    </source>
</evidence>
<comment type="subcellular location">
    <subcellularLocation>
        <location evidence="1">Bacterial flagellum</location>
    </subcellularLocation>
</comment>
<keyword evidence="6" id="KW-0969">Cilium</keyword>